<dbReference type="RefSeq" id="WP_060793945.1">
    <property type="nucleotide sequence ID" value="NZ_KQ956575.1"/>
</dbReference>
<dbReference type="STRING" id="134605.HMPREF3206_01743"/>
<comment type="catalytic activity">
    <reaction evidence="10">
        <text>uridine(54) in tRNA + (6R)-5,10-methylene-5,6,7,8-tetrahydrofolate + NADH + H(+) = 5-methyluridine(54) in tRNA + (6S)-5,6,7,8-tetrahydrofolate + NAD(+)</text>
        <dbReference type="Rhea" id="RHEA:16873"/>
        <dbReference type="Rhea" id="RHEA-COMP:10167"/>
        <dbReference type="Rhea" id="RHEA-COMP:10193"/>
        <dbReference type="ChEBI" id="CHEBI:15378"/>
        <dbReference type="ChEBI" id="CHEBI:15636"/>
        <dbReference type="ChEBI" id="CHEBI:57453"/>
        <dbReference type="ChEBI" id="CHEBI:57540"/>
        <dbReference type="ChEBI" id="CHEBI:57945"/>
        <dbReference type="ChEBI" id="CHEBI:65315"/>
        <dbReference type="ChEBI" id="CHEBI:74447"/>
        <dbReference type="EC" id="2.1.1.74"/>
    </reaction>
</comment>
<feature type="domain" description="MnmG N-terminal" evidence="11">
    <location>
        <begin position="4"/>
        <end position="368"/>
    </location>
</feature>
<dbReference type="GO" id="GO:0050660">
    <property type="term" value="F:flavin adenine dinucleotide binding"/>
    <property type="evidence" value="ECO:0007669"/>
    <property type="project" value="UniProtKB-UniRule"/>
</dbReference>
<dbReference type="SUPFAM" id="SSF51905">
    <property type="entry name" value="FAD/NAD(P)-binding domain"/>
    <property type="match status" value="1"/>
</dbReference>
<evidence type="ECO:0000259" key="11">
    <source>
        <dbReference type="Pfam" id="PF01134"/>
    </source>
</evidence>
<evidence type="ECO:0000256" key="8">
    <source>
        <dbReference type="ARBA" id="ARBA00022857"/>
    </source>
</evidence>
<dbReference type="PATRIC" id="fig|134605.3.peg.1724"/>
<dbReference type="PRINTS" id="PR00411">
    <property type="entry name" value="PNDRDTASEI"/>
</dbReference>
<dbReference type="NCBIfam" id="NF003739">
    <property type="entry name" value="PRK05335.1"/>
    <property type="match status" value="1"/>
</dbReference>
<dbReference type="EMBL" id="LRPX01000098">
    <property type="protein sequence ID" value="KXA12555.1"/>
    <property type="molecule type" value="Genomic_DNA"/>
</dbReference>
<evidence type="ECO:0000313" key="12">
    <source>
        <dbReference type="EMBL" id="KXA12555.1"/>
    </source>
</evidence>
<gene>
    <name evidence="10" type="primary">trmFO</name>
    <name evidence="12" type="ORF">HMPREF3206_01743</name>
</gene>
<dbReference type="Proteomes" id="UP000070617">
    <property type="component" value="Unassembled WGS sequence"/>
</dbReference>
<proteinExistence type="inferred from homology"/>
<dbReference type="PANTHER" id="PTHR11806">
    <property type="entry name" value="GLUCOSE INHIBITED DIVISION PROTEIN A"/>
    <property type="match status" value="1"/>
</dbReference>
<reference evidence="13" key="1">
    <citation type="submission" date="2016-01" db="EMBL/GenBank/DDBJ databases">
        <authorList>
            <person name="Mitreva M."/>
            <person name="Pepin K.H."/>
            <person name="Mihindukulasuriya K.A."/>
            <person name="Fulton R."/>
            <person name="Fronick C."/>
            <person name="O'Laughlin M."/>
            <person name="Miner T."/>
            <person name="Herter B."/>
            <person name="Rosa B.A."/>
            <person name="Cordes M."/>
            <person name="Tomlinson C."/>
            <person name="Wollam A."/>
            <person name="Palsikar V.B."/>
            <person name="Mardis E.R."/>
            <person name="Wilson R.K."/>
        </authorList>
    </citation>
    <scope>NUCLEOTIDE SEQUENCE [LARGE SCALE GENOMIC DNA]</scope>
    <source>
        <strain evidence="13">CMW8396</strain>
    </source>
</reference>
<dbReference type="HAMAP" id="MF_01037">
    <property type="entry name" value="TrmFO"/>
    <property type="match status" value="1"/>
</dbReference>
<dbReference type="PANTHER" id="PTHR11806:SF2">
    <property type="entry name" value="METHYLENETETRAHYDROFOLATE--TRNA-(URACIL-5-)-METHYLTRANSFERASE TRMFO"/>
    <property type="match status" value="1"/>
</dbReference>
<evidence type="ECO:0000256" key="10">
    <source>
        <dbReference type="HAMAP-Rule" id="MF_01037"/>
    </source>
</evidence>
<evidence type="ECO:0000313" key="13">
    <source>
        <dbReference type="Proteomes" id="UP000070617"/>
    </source>
</evidence>
<dbReference type="InterPro" id="IPR004417">
    <property type="entry name" value="TrmFO"/>
</dbReference>
<keyword evidence="4 10" id="KW-0285">Flavoprotein</keyword>
<evidence type="ECO:0000256" key="7">
    <source>
        <dbReference type="ARBA" id="ARBA00022827"/>
    </source>
</evidence>
<comment type="caution">
    <text evidence="12">The sequence shown here is derived from an EMBL/GenBank/DDBJ whole genome shotgun (WGS) entry which is preliminary data.</text>
</comment>
<dbReference type="GO" id="GO:0030488">
    <property type="term" value="P:tRNA methylation"/>
    <property type="evidence" value="ECO:0007669"/>
    <property type="project" value="TreeGrafter"/>
</dbReference>
<comment type="cofactor">
    <cofactor evidence="1 10">
        <name>FAD</name>
        <dbReference type="ChEBI" id="CHEBI:57692"/>
    </cofactor>
</comment>
<keyword evidence="9 10" id="KW-0520">NAD</keyword>
<dbReference type="GO" id="GO:0002098">
    <property type="term" value="P:tRNA wobble uridine modification"/>
    <property type="evidence" value="ECO:0007669"/>
    <property type="project" value="TreeGrafter"/>
</dbReference>
<evidence type="ECO:0000256" key="4">
    <source>
        <dbReference type="ARBA" id="ARBA00022630"/>
    </source>
</evidence>
<evidence type="ECO:0000256" key="5">
    <source>
        <dbReference type="ARBA" id="ARBA00022679"/>
    </source>
</evidence>
<name>A0A133N8D0_9FUSO</name>
<keyword evidence="7 10" id="KW-0274">FAD</keyword>
<feature type="binding site" evidence="10">
    <location>
        <begin position="9"/>
        <end position="14"/>
    </location>
    <ligand>
        <name>FAD</name>
        <dbReference type="ChEBI" id="CHEBI:57692"/>
    </ligand>
</feature>
<accession>A0A133N8D0</accession>
<evidence type="ECO:0000256" key="9">
    <source>
        <dbReference type="ARBA" id="ARBA00023027"/>
    </source>
</evidence>
<comment type="subcellular location">
    <subcellularLocation>
        <location evidence="10">Cytoplasm</location>
    </subcellularLocation>
</comment>
<keyword evidence="6 10" id="KW-0819">tRNA processing</keyword>
<comment type="similarity">
    <text evidence="10">Belongs to the MnmG family. TrmFO subfamily.</text>
</comment>
<keyword evidence="8 10" id="KW-0521">NADP</keyword>
<keyword evidence="2 10" id="KW-0963">Cytoplasm</keyword>
<dbReference type="FunFam" id="3.50.50.60:FF:000040">
    <property type="entry name" value="Methylenetetrahydrofolate--tRNA-(uracil-5-)-methyltransferase TrmFO"/>
    <property type="match status" value="1"/>
</dbReference>
<comment type="catalytic activity">
    <reaction evidence="10">
        <text>uridine(54) in tRNA + (6R)-5,10-methylene-5,6,7,8-tetrahydrofolate + NADPH + H(+) = 5-methyluridine(54) in tRNA + (6S)-5,6,7,8-tetrahydrofolate + NADP(+)</text>
        <dbReference type="Rhea" id="RHEA:62372"/>
        <dbReference type="Rhea" id="RHEA-COMP:10167"/>
        <dbReference type="Rhea" id="RHEA-COMP:10193"/>
        <dbReference type="ChEBI" id="CHEBI:15378"/>
        <dbReference type="ChEBI" id="CHEBI:15636"/>
        <dbReference type="ChEBI" id="CHEBI:57453"/>
        <dbReference type="ChEBI" id="CHEBI:57783"/>
        <dbReference type="ChEBI" id="CHEBI:58349"/>
        <dbReference type="ChEBI" id="CHEBI:65315"/>
        <dbReference type="ChEBI" id="CHEBI:74447"/>
        <dbReference type="EC" id="2.1.1.74"/>
    </reaction>
</comment>
<dbReference type="AlphaFoldDB" id="A0A133N8D0"/>
<keyword evidence="13" id="KW-1185">Reference proteome</keyword>
<dbReference type="InterPro" id="IPR036188">
    <property type="entry name" value="FAD/NAD-bd_sf"/>
</dbReference>
<evidence type="ECO:0000256" key="6">
    <source>
        <dbReference type="ARBA" id="ARBA00022694"/>
    </source>
</evidence>
<dbReference type="GO" id="GO:0047151">
    <property type="term" value="F:tRNA (uracil(54)-C5)-methyltransferase activity, 5,10-methylenetetrahydrofolate-dependent"/>
    <property type="evidence" value="ECO:0007669"/>
    <property type="project" value="UniProtKB-UniRule"/>
</dbReference>
<dbReference type="Pfam" id="PF01134">
    <property type="entry name" value="GIDA"/>
    <property type="match status" value="1"/>
</dbReference>
<dbReference type="NCBIfam" id="TIGR00137">
    <property type="entry name" value="gid_trmFO"/>
    <property type="match status" value="1"/>
</dbReference>
<evidence type="ECO:0000256" key="2">
    <source>
        <dbReference type="ARBA" id="ARBA00022490"/>
    </source>
</evidence>
<dbReference type="EC" id="2.1.1.74" evidence="10"/>
<dbReference type="GO" id="GO:0005829">
    <property type="term" value="C:cytosol"/>
    <property type="evidence" value="ECO:0007669"/>
    <property type="project" value="TreeGrafter"/>
</dbReference>
<evidence type="ECO:0000256" key="3">
    <source>
        <dbReference type="ARBA" id="ARBA00022603"/>
    </source>
</evidence>
<keyword evidence="5 10" id="KW-0808">Transferase</keyword>
<protein>
    <recommendedName>
        <fullName evidence="10">Methylenetetrahydrofolate--tRNA-(uracil-5-)-methyltransferase TrmFO</fullName>
        <ecNumber evidence="10">2.1.1.74</ecNumber>
    </recommendedName>
    <alternativeName>
        <fullName evidence="10">Folate-dependent tRNA (uracil-5-)-methyltransferase</fullName>
    </alternativeName>
    <alternativeName>
        <fullName evidence="10">Folate-dependent tRNA(M-5-U54)-methyltransferase</fullName>
    </alternativeName>
</protein>
<dbReference type="InterPro" id="IPR002218">
    <property type="entry name" value="MnmG-rel"/>
</dbReference>
<sequence>MKKEVIVVGAGLAGSEAAYQLAKRGIPVRLYEMKQQKKTEAHHYDYFAELVCSNSLGGDHLGNASGLMKEELRLLDSLLVRVADETKVPAGQALAVDRHGFSEKITQILRNMENITIVEEEFKEIPKDQYVLIASGPLTSDALFTELLTLTGEESLYFYDAAAPIVSLESIDMNSAYFQSRYGKGEGEYINCPMTREEYEAFYTELIHAERAPLKKFEEEKLFDACMPVEKIAMSGEKSLLFGPLKPKGLINPKTDKMDHAVVQLRQDDKDGKLYNMVGFQTNLKWGEQKRVFSMIPALKQAEFIRYGVMHRNTFINSTKLLEKDLSLKTQNNLYFAGQITGGEGYVAAMATGCMAAINIANKLQGKEPFILEDVTAIGALIRYITEEKKKFQPMGPNFGIIRSLEGKRIRDKKERYLEMSRIAIEYLKNKIKML</sequence>
<organism evidence="12 13">
    <name type="scientific">Fusobacterium equinum</name>
    <dbReference type="NCBI Taxonomy" id="134605"/>
    <lineage>
        <taxon>Bacteria</taxon>
        <taxon>Fusobacteriati</taxon>
        <taxon>Fusobacteriota</taxon>
        <taxon>Fusobacteriia</taxon>
        <taxon>Fusobacteriales</taxon>
        <taxon>Fusobacteriaceae</taxon>
        <taxon>Fusobacterium</taxon>
    </lineage>
</organism>
<comment type="function">
    <text evidence="10">Catalyzes the folate-dependent formation of 5-methyl-uridine at position 54 (M-5-U54) in all tRNAs.</text>
</comment>
<evidence type="ECO:0000256" key="1">
    <source>
        <dbReference type="ARBA" id="ARBA00001974"/>
    </source>
</evidence>
<dbReference type="InterPro" id="IPR040131">
    <property type="entry name" value="MnmG_N"/>
</dbReference>
<keyword evidence="3 10" id="KW-0489">Methyltransferase</keyword>
<dbReference type="Gene3D" id="3.50.50.60">
    <property type="entry name" value="FAD/NAD(P)-binding domain"/>
    <property type="match status" value="2"/>
</dbReference>